<comment type="caution">
    <text evidence="1">The sequence shown here is derived from an EMBL/GenBank/DDBJ whole genome shotgun (WGS) entry which is preliminary data.</text>
</comment>
<sequence length="121" mass="13634">MSATEQTRVLFASVPAGLPVPGTDIVVTKSAVDITGSSLENGGFLLRNLYLRWVWKSGKVRPRRRTRLPEETPRFSRVYLLLPPTARLLVRGVRYVCVLIFRVPSRKPRPLHAREDAGAVR</sequence>
<dbReference type="Proteomes" id="UP000673691">
    <property type="component" value="Unassembled WGS sequence"/>
</dbReference>
<reference evidence="1 2" key="1">
    <citation type="journal article" name="Sci. Rep.">
        <title>Genome-scale phylogenetic analyses confirm Olpidium as the closest living zoosporic fungus to the non-flagellated, terrestrial fungi.</title>
        <authorList>
            <person name="Chang Y."/>
            <person name="Rochon D."/>
            <person name="Sekimoto S."/>
            <person name="Wang Y."/>
            <person name="Chovatia M."/>
            <person name="Sandor L."/>
            <person name="Salamov A."/>
            <person name="Grigoriev I.V."/>
            <person name="Stajich J.E."/>
            <person name="Spatafora J.W."/>
        </authorList>
    </citation>
    <scope>NUCLEOTIDE SEQUENCE [LARGE SCALE GENOMIC DNA]</scope>
    <source>
        <strain evidence="1">S191</strain>
    </source>
</reference>
<proteinExistence type="predicted"/>
<evidence type="ECO:0000313" key="1">
    <source>
        <dbReference type="EMBL" id="KAG5455888.1"/>
    </source>
</evidence>
<dbReference type="OrthoDB" id="809632at2759"/>
<gene>
    <name evidence="1" type="ORF">BJ554DRAFT_4536</name>
</gene>
<protein>
    <submittedName>
        <fullName evidence="1">Uncharacterized protein</fullName>
    </submittedName>
</protein>
<dbReference type="AlphaFoldDB" id="A0A8H8DF09"/>
<organism evidence="1 2">
    <name type="scientific">Olpidium bornovanus</name>
    <dbReference type="NCBI Taxonomy" id="278681"/>
    <lineage>
        <taxon>Eukaryota</taxon>
        <taxon>Fungi</taxon>
        <taxon>Fungi incertae sedis</taxon>
        <taxon>Olpidiomycota</taxon>
        <taxon>Olpidiomycotina</taxon>
        <taxon>Olpidiomycetes</taxon>
        <taxon>Olpidiales</taxon>
        <taxon>Olpidiaceae</taxon>
        <taxon>Olpidium</taxon>
    </lineage>
</organism>
<keyword evidence="2" id="KW-1185">Reference proteome</keyword>
<evidence type="ECO:0000313" key="2">
    <source>
        <dbReference type="Proteomes" id="UP000673691"/>
    </source>
</evidence>
<name>A0A8H8DF09_9FUNG</name>
<accession>A0A8H8DF09</accession>
<dbReference type="EMBL" id="JAEFCI010012633">
    <property type="protein sequence ID" value="KAG5455888.1"/>
    <property type="molecule type" value="Genomic_DNA"/>
</dbReference>